<evidence type="ECO:0000313" key="1">
    <source>
        <dbReference type="EMBL" id="KAI5657023.1"/>
    </source>
</evidence>
<comment type="caution">
    <text evidence="1">The sequence shown here is derived from an EMBL/GenBank/DDBJ whole genome shotgun (WGS) entry which is preliminary data.</text>
</comment>
<gene>
    <name evidence="1" type="ORF">M9H77_25816</name>
</gene>
<proteinExistence type="predicted"/>
<organism evidence="1 2">
    <name type="scientific">Catharanthus roseus</name>
    <name type="common">Madagascar periwinkle</name>
    <name type="synonym">Vinca rosea</name>
    <dbReference type="NCBI Taxonomy" id="4058"/>
    <lineage>
        <taxon>Eukaryota</taxon>
        <taxon>Viridiplantae</taxon>
        <taxon>Streptophyta</taxon>
        <taxon>Embryophyta</taxon>
        <taxon>Tracheophyta</taxon>
        <taxon>Spermatophyta</taxon>
        <taxon>Magnoliopsida</taxon>
        <taxon>eudicotyledons</taxon>
        <taxon>Gunneridae</taxon>
        <taxon>Pentapetalae</taxon>
        <taxon>asterids</taxon>
        <taxon>lamiids</taxon>
        <taxon>Gentianales</taxon>
        <taxon>Apocynaceae</taxon>
        <taxon>Rauvolfioideae</taxon>
        <taxon>Vinceae</taxon>
        <taxon>Catharanthinae</taxon>
        <taxon>Catharanthus</taxon>
    </lineage>
</organism>
<accession>A0ACC0AC67</accession>
<protein>
    <submittedName>
        <fullName evidence="1">Uncharacterized protein</fullName>
    </submittedName>
</protein>
<reference evidence="2" key="1">
    <citation type="journal article" date="2023" name="Nat. Plants">
        <title>Single-cell RNA sequencing provides a high-resolution roadmap for understanding the multicellular compartmentation of specialized metabolism.</title>
        <authorList>
            <person name="Sun S."/>
            <person name="Shen X."/>
            <person name="Li Y."/>
            <person name="Li Y."/>
            <person name="Wang S."/>
            <person name="Li R."/>
            <person name="Zhang H."/>
            <person name="Shen G."/>
            <person name="Guo B."/>
            <person name="Wei J."/>
            <person name="Xu J."/>
            <person name="St-Pierre B."/>
            <person name="Chen S."/>
            <person name="Sun C."/>
        </authorList>
    </citation>
    <scope>NUCLEOTIDE SEQUENCE [LARGE SCALE GENOMIC DNA]</scope>
</reference>
<dbReference type="Proteomes" id="UP001060085">
    <property type="component" value="Linkage Group LG06"/>
</dbReference>
<evidence type="ECO:0000313" key="2">
    <source>
        <dbReference type="Proteomes" id="UP001060085"/>
    </source>
</evidence>
<dbReference type="EMBL" id="CM044706">
    <property type="protein sequence ID" value="KAI5657023.1"/>
    <property type="molecule type" value="Genomic_DNA"/>
</dbReference>
<sequence>MVIPSHLSQSMASISSPTPAASSATTFLNSSPLLLRNKTSSLSIYRNPRPNKISCKSSPEEQNPNPTSKDVEISINKKLDRRNMLIGLGGIYGAANLITDPFAFAQPVSAPDVTKCGAADLPAGATPTNCCPPPSTNIVDFKLPSSNKLRVRPAAHLVDEEYISKFSRAIQLMKNLPDDDPRSFRQQANVHCAYCDGAYDQVGFPNLEFQVHNSWLFLPFHRCYLYFFEKILGKLIDDPDFAMPFWNWDSPGGMRLPALYTDPTSPMYDRLRDNNHQPPTMIDLDFNGVDPNISDRQQLSQNLTIMYRQMVSNSRSARLFFGSPYRAGDEPDPGAGSIENIPHGPVHVWTGDRTQPNLENMGNFYSAARDPMFYAHHSNIDRMWTLWKSLGGGRRQDITDRDWLDSSFLFYDENAQMVRIKVSDVLDNAKLGYSYQAVDTPWLTSRPTPRLSKVVRKVKKLGVANAAGGGLAGTVKDVFPAKLDKVIRVMVKRPTKKKRSNKEKDEKEEILEIQKIEVERDAFAKFDVFINDEDDDPKSAPDQTEFAGSFVNVPHKHKHGKKIKTHLSLSLTEILEDLDAENDDHVLVTLVPRIGCGSVTIGGIKIVLD</sequence>
<keyword evidence="2" id="KW-1185">Reference proteome</keyword>
<name>A0ACC0AC67_CATRO</name>